<dbReference type="GO" id="GO:0008830">
    <property type="term" value="F:dTDP-4-dehydrorhamnose 3,5-epimerase activity"/>
    <property type="evidence" value="ECO:0007669"/>
    <property type="project" value="UniProtKB-EC"/>
</dbReference>
<name>G6YM29_9HYPH</name>
<proteinExistence type="predicted"/>
<dbReference type="GO" id="GO:0005829">
    <property type="term" value="C:cytosol"/>
    <property type="evidence" value="ECO:0007669"/>
    <property type="project" value="TreeGrafter"/>
</dbReference>
<accession>G6YM29</accession>
<dbReference type="KEGG" id="mamo:A6B35_06785"/>
<dbReference type="GO" id="GO:0000271">
    <property type="term" value="P:polysaccharide biosynthetic process"/>
    <property type="evidence" value="ECO:0007669"/>
    <property type="project" value="TreeGrafter"/>
</dbReference>
<keyword evidence="10" id="KW-1185">Reference proteome</keyword>
<dbReference type="PANTHER" id="PTHR21047">
    <property type="entry name" value="DTDP-6-DEOXY-D-GLUCOSE-3,5 EPIMERASE"/>
    <property type="match status" value="1"/>
</dbReference>
<evidence type="ECO:0000313" key="9">
    <source>
        <dbReference type="EMBL" id="EHH02256.1"/>
    </source>
</evidence>
<reference evidence="9 10" key="1">
    <citation type="journal article" date="2012" name="J. Bacteriol.">
        <title>Draft Genome Sequence of Plant Growth-Promoting Rhizobium Mesorhizobium amorphae, Isolated from Zinc-Lead Mine Tailings.</title>
        <authorList>
            <person name="Hao X."/>
            <person name="Lin Y."/>
            <person name="Johnstone L."/>
            <person name="Baltrus D.A."/>
            <person name="Miller S.J."/>
            <person name="Wei G."/>
            <person name="Rensing C."/>
        </authorList>
    </citation>
    <scope>NUCLEOTIDE SEQUENCE [LARGE SCALE GENOMIC DNA]</scope>
    <source>
        <strain evidence="9 10">CCNWGS0123</strain>
    </source>
</reference>
<evidence type="ECO:0000256" key="2">
    <source>
        <dbReference type="ARBA" id="ARBA00001997"/>
    </source>
</evidence>
<evidence type="ECO:0000256" key="6">
    <source>
        <dbReference type="ARBA" id="ARBA00031424"/>
    </source>
</evidence>
<dbReference type="Gene3D" id="2.60.120.10">
    <property type="entry name" value="Jelly Rolls"/>
    <property type="match status" value="1"/>
</dbReference>
<gene>
    <name evidence="9" type="ORF">MEA186_35459</name>
</gene>
<dbReference type="PANTHER" id="PTHR21047:SF2">
    <property type="entry name" value="THYMIDINE DIPHOSPHO-4-KETO-RHAMNOSE 3,5-EPIMERASE"/>
    <property type="match status" value="1"/>
</dbReference>
<comment type="function">
    <text evidence="2">Catalyzes the epimerization of the C3' and C5'positions of dTDP-6-deoxy-D-xylo-4-hexulose, forming dTDP-6-deoxy-L-lyxo-4-hexulose.</text>
</comment>
<dbReference type="SUPFAM" id="SSF51182">
    <property type="entry name" value="RmlC-like cupins"/>
    <property type="match status" value="1"/>
</dbReference>
<dbReference type="InterPro" id="IPR000888">
    <property type="entry name" value="RmlC-like"/>
</dbReference>
<dbReference type="OrthoDB" id="9800680at2"/>
<comment type="catalytic activity">
    <reaction evidence="1">
        <text>dTDP-4-dehydro-6-deoxy-alpha-D-glucose = dTDP-4-dehydro-beta-L-rhamnose</text>
        <dbReference type="Rhea" id="RHEA:16969"/>
        <dbReference type="ChEBI" id="CHEBI:57649"/>
        <dbReference type="ChEBI" id="CHEBI:62830"/>
        <dbReference type="EC" id="5.1.3.13"/>
    </reaction>
</comment>
<dbReference type="InterPro" id="IPR014710">
    <property type="entry name" value="RmlC-like_jellyroll"/>
</dbReference>
<evidence type="ECO:0000256" key="3">
    <source>
        <dbReference type="ARBA" id="ARBA00012098"/>
    </source>
</evidence>
<protein>
    <recommendedName>
        <fullName evidence="4">dTDP-4-dehydrorhamnose 3,5-epimerase</fullName>
        <ecNumber evidence="3">5.1.3.13</ecNumber>
    </recommendedName>
    <alternativeName>
        <fullName evidence="6">Thymidine diphospho-4-keto-rhamnose 3,5-epimerase</fullName>
    </alternativeName>
    <alternativeName>
        <fullName evidence="5">dTDP-4-keto-6-deoxyglucose 3,5-epimerase</fullName>
    </alternativeName>
    <alternativeName>
        <fullName evidence="7">dTDP-6-deoxy-D-xylo-4-hexulose 3,5-epimerase</fullName>
    </alternativeName>
</protein>
<dbReference type="RefSeq" id="WP_006206886.1">
    <property type="nucleotide sequence ID" value="NZ_AGSN01000259.1"/>
</dbReference>
<dbReference type="InterPro" id="IPR011051">
    <property type="entry name" value="RmlC_Cupin_sf"/>
</dbReference>
<dbReference type="EMBL" id="AGSN01000259">
    <property type="protein sequence ID" value="EHH02256.1"/>
    <property type="molecule type" value="Genomic_DNA"/>
</dbReference>
<evidence type="ECO:0000256" key="4">
    <source>
        <dbReference type="ARBA" id="ARBA00019595"/>
    </source>
</evidence>
<feature type="site" description="Participates in a stacking interaction with the thymidine ring of dTDP-4-oxo-6-deoxyglucose" evidence="8">
    <location>
        <position position="154"/>
    </location>
</feature>
<dbReference type="AlphaFoldDB" id="G6YM29"/>
<dbReference type="PATRIC" id="fig|1082933.3.peg.6883"/>
<evidence type="ECO:0000256" key="7">
    <source>
        <dbReference type="ARBA" id="ARBA00033311"/>
    </source>
</evidence>
<dbReference type="Pfam" id="PF00908">
    <property type="entry name" value="dTDP_sugar_isom"/>
    <property type="match status" value="1"/>
</dbReference>
<evidence type="ECO:0000256" key="1">
    <source>
        <dbReference type="ARBA" id="ARBA00001298"/>
    </source>
</evidence>
<organism evidence="9 10">
    <name type="scientific">Mesorhizobium amorphae CCNWGS0123</name>
    <dbReference type="NCBI Taxonomy" id="1082933"/>
    <lineage>
        <taxon>Bacteria</taxon>
        <taxon>Pseudomonadati</taxon>
        <taxon>Pseudomonadota</taxon>
        <taxon>Alphaproteobacteria</taxon>
        <taxon>Hyphomicrobiales</taxon>
        <taxon>Phyllobacteriaceae</taxon>
        <taxon>Mesorhizobium</taxon>
    </lineage>
</organism>
<dbReference type="Proteomes" id="UP000002949">
    <property type="component" value="Unassembled WGS sequence"/>
</dbReference>
<dbReference type="STRING" id="1082933.A6B35_06785"/>
<evidence type="ECO:0000256" key="8">
    <source>
        <dbReference type="PIRSR" id="PIRSR600888-3"/>
    </source>
</evidence>
<dbReference type="EC" id="5.1.3.13" evidence="3"/>
<sequence length="176" mass="19936">METLSLEDFIDDKPWGDDVPFLEDIPGENLVAGVRIQRLVTRGDERGDLTVLMSSLLEPVTPPPHVYLVSAAVGSIRAWVYHKRQFDRLAYTNGDIRVVLYDLRKDSPTYQKMNVLDVGAANKILLTIPPYVVHGVQNRGKSIATFVNMPTNVYDPKNPDKSRLRFDHPGIPYKFE</sequence>
<dbReference type="eggNOG" id="COG1898">
    <property type="taxonomic scope" value="Bacteria"/>
</dbReference>
<evidence type="ECO:0000313" key="10">
    <source>
        <dbReference type="Proteomes" id="UP000002949"/>
    </source>
</evidence>
<evidence type="ECO:0000256" key="5">
    <source>
        <dbReference type="ARBA" id="ARBA00029758"/>
    </source>
</evidence>